<feature type="compositionally biased region" description="Low complexity" evidence="1">
    <location>
        <begin position="189"/>
        <end position="210"/>
    </location>
</feature>
<feature type="compositionally biased region" description="Low complexity" evidence="1">
    <location>
        <begin position="115"/>
        <end position="127"/>
    </location>
</feature>
<sequence>MPPQAQPQRSEPQKMLSPLTDAAVFLVVTVDAGNRPAGLHPFTALDGPRYHAPATPGDLLFHIRARRMDLCFELAAQITDRLRSPCPGRPWTPWSAARGTRTGSPPRTPPPGSPTPRTARSSTATPPRASPGSPPRRPPCRRPVHCRPRRRTTRTSSPRPSPRCAWRAWAGRTRSSWARTPTPPRPARPTRAIPSTSTSPSSWTAASSGPRRSTAAS</sequence>
<feature type="region of interest" description="Disordered" evidence="1">
    <location>
        <begin position="82"/>
        <end position="217"/>
    </location>
</feature>
<keyword evidence="4" id="KW-1185">Reference proteome</keyword>
<dbReference type="EMBL" id="QURH01000113">
    <property type="protein sequence ID" value="RFU42561.1"/>
    <property type="molecule type" value="Genomic_DNA"/>
</dbReference>
<accession>A0A372JRB3</accession>
<feature type="domain" description="Dyp-type peroxidase N-terminal" evidence="2">
    <location>
        <begin position="34"/>
        <end position="84"/>
    </location>
</feature>
<dbReference type="SUPFAM" id="SSF54909">
    <property type="entry name" value="Dimeric alpha+beta barrel"/>
    <property type="match status" value="1"/>
</dbReference>
<dbReference type="Pfam" id="PF04261">
    <property type="entry name" value="Dyp_perox_N"/>
    <property type="match status" value="1"/>
</dbReference>
<evidence type="ECO:0000313" key="3">
    <source>
        <dbReference type="EMBL" id="RFU42561.1"/>
    </source>
</evidence>
<dbReference type="Proteomes" id="UP000261811">
    <property type="component" value="Unassembled WGS sequence"/>
</dbReference>
<evidence type="ECO:0000256" key="1">
    <source>
        <dbReference type="SAM" id="MobiDB-lite"/>
    </source>
</evidence>
<protein>
    <recommendedName>
        <fullName evidence="2">Dyp-type peroxidase N-terminal domain-containing protein</fullName>
    </recommendedName>
</protein>
<dbReference type="OrthoDB" id="3251355at2"/>
<dbReference type="AlphaFoldDB" id="A0A372JRB3"/>
<proteinExistence type="predicted"/>
<feature type="compositionally biased region" description="Basic residues" evidence="1">
    <location>
        <begin position="138"/>
        <end position="153"/>
    </location>
</feature>
<name>A0A372JRB3_9ACTN</name>
<comment type="caution">
    <text evidence="3">The sequence shown here is derived from an EMBL/GenBank/DDBJ whole genome shotgun (WGS) entry which is preliminary data.</text>
</comment>
<dbReference type="InterPro" id="IPR048327">
    <property type="entry name" value="Dyp_perox_N"/>
</dbReference>
<dbReference type="InterPro" id="IPR011008">
    <property type="entry name" value="Dimeric_a/b-barrel"/>
</dbReference>
<reference evidence="3 4" key="1">
    <citation type="submission" date="2018-08" db="EMBL/GenBank/DDBJ databases">
        <title>Actinomadura jelena sp. nov., a novel Actinomycete isolated from soil in Chad.</title>
        <authorList>
            <person name="Shi L."/>
        </authorList>
    </citation>
    <scope>NUCLEOTIDE SEQUENCE [LARGE SCALE GENOMIC DNA]</scope>
    <source>
        <strain evidence="3 4">NEAU-G17</strain>
    </source>
</reference>
<gene>
    <name evidence="3" type="ORF">DZF91_05910</name>
</gene>
<feature type="compositionally biased region" description="Pro residues" evidence="1">
    <location>
        <begin position="128"/>
        <end position="137"/>
    </location>
</feature>
<evidence type="ECO:0000259" key="2">
    <source>
        <dbReference type="Pfam" id="PF04261"/>
    </source>
</evidence>
<organism evidence="3 4">
    <name type="scientific">Actinomadura logoneensis</name>
    <dbReference type="NCBI Taxonomy" id="2293572"/>
    <lineage>
        <taxon>Bacteria</taxon>
        <taxon>Bacillati</taxon>
        <taxon>Actinomycetota</taxon>
        <taxon>Actinomycetes</taxon>
        <taxon>Streptosporangiales</taxon>
        <taxon>Thermomonosporaceae</taxon>
        <taxon>Actinomadura</taxon>
    </lineage>
</organism>
<evidence type="ECO:0000313" key="4">
    <source>
        <dbReference type="Proteomes" id="UP000261811"/>
    </source>
</evidence>